<proteinExistence type="predicted"/>
<gene>
    <name evidence="1" type="ORF">B296_00020596</name>
</gene>
<comment type="caution">
    <text evidence="1">The sequence shown here is derived from an EMBL/GenBank/DDBJ whole genome shotgun (WGS) entry which is preliminary data.</text>
</comment>
<evidence type="ECO:0000313" key="2">
    <source>
        <dbReference type="Proteomes" id="UP000287651"/>
    </source>
</evidence>
<accession>A0A426Z8X5</accession>
<evidence type="ECO:0000313" key="1">
    <source>
        <dbReference type="EMBL" id="RRT60415.1"/>
    </source>
</evidence>
<dbReference type="EMBL" id="AMZH03007798">
    <property type="protein sequence ID" value="RRT60415.1"/>
    <property type="molecule type" value="Genomic_DNA"/>
</dbReference>
<organism evidence="1 2">
    <name type="scientific">Ensete ventricosum</name>
    <name type="common">Abyssinian banana</name>
    <name type="synonym">Musa ensete</name>
    <dbReference type="NCBI Taxonomy" id="4639"/>
    <lineage>
        <taxon>Eukaryota</taxon>
        <taxon>Viridiplantae</taxon>
        <taxon>Streptophyta</taxon>
        <taxon>Embryophyta</taxon>
        <taxon>Tracheophyta</taxon>
        <taxon>Spermatophyta</taxon>
        <taxon>Magnoliopsida</taxon>
        <taxon>Liliopsida</taxon>
        <taxon>Zingiberales</taxon>
        <taxon>Musaceae</taxon>
        <taxon>Ensete</taxon>
    </lineage>
</organism>
<reference evidence="1 2" key="1">
    <citation type="journal article" date="2014" name="Agronomy (Basel)">
        <title>A Draft Genome Sequence for Ensete ventricosum, the Drought-Tolerant Tree Against Hunger.</title>
        <authorList>
            <person name="Harrison J."/>
            <person name="Moore K.A."/>
            <person name="Paszkiewicz K."/>
            <person name="Jones T."/>
            <person name="Grant M."/>
            <person name="Ambacheew D."/>
            <person name="Muzemil S."/>
            <person name="Studholme D.J."/>
        </authorList>
    </citation>
    <scope>NUCLEOTIDE SEQUENCE [LARGE SCALE GENOMIC DNA]</scope>
</reference>
<protein>
    <submittedName>
        <fullName evidence="1">Uncharacterized protein</fullName>
    </submittedName>
</protein>
<dbReference type="AlphaFoldDB" id="A0A426Z8X5"/>
<dbReference type="Proteomes" id="UP000287651">
    <property type="component" value="Unassembled WGS sequence"/>
</dbReference>
<sequence length="86" mass="9437">MDGRMEKRERRIVCWVQKRRKRTGQGRRSLRWTAEAALGGVGGGESQAKEGLIRAHAPRRSALPPHVATTTVSSLPPSLHVAHCCA</sequence>
<name>A0A426Z8X5_ENSVE</name>